<name>A0A0C1H253_9NEIS</name>
<dbReference type="EMBL" id="CP094242">
    <property type="protein sequence ID" value="UNV86483.1"/>
    <property type="molecule type" value="Genomic_DNA"/>
</dbReference>
<proteinExistence type="inferred from homology"/>
<dbReference type="GO" id="GO:0005737">
    <property type="term" value="C:cytoplasm"/>
    <property type="evidence" value="ECO:0007669"/>
    <property type="project" value="UniProtKB-SubCell"/>
</dbReference>
<dbReference type="Proteomes" id="UP000031390">
    <property type="component" value="Unassembled WGS sequence"/>
</dbReference>
<reference evidence="7 9" key="2">
    <citation type="submission" date="2022-03" db="EMBL/GenBank/DDBJ databases">
        <title>Genome sequencing of Morococcus cerebrosus.</title>
        <authorList>
            <person name="Baek M.-G."/>
            <person name="Yi H."/>
        </authorList>
    </citation>
    <scope>NUCLEOTIDE SEQUENCE [LARGE SCALE GENOMIC DNA]</scope>
    <source>
        <strain evidence="7 9">CIP 81.93</strain>
    </source>
</reference>
<dbReference type="Gene3D" id="1.10.150.250">
    <property type="entry name" value="Flavinator of succinate dehydrogenase"/>
    <property type="match status" value="1"/>
</dbReference>
<evidence type="ECO:0000256" key="2">
    <source>
        <dbReference type="ARBA" id="ARBA00008571"/>
    </source>
</evidence>
<dbReference type="RefSeq" id="WP_003779310.1">
    <property type="nucleotide sequence ID" value="NZ_CP094242.1"/>
</dbReference>
<dbReference type="PANTHER" id="PTHR39585">
    <property type="entry name" value="FAD ASSEMBLY FACTOR SDHE"/>
    <property type="match status" value="1"/>
</dbReference>
<dbReference type="PANTHER" id="PTHR39585:SF1">
    <property type="entry name" value="FAD ASSEMBLY FACTOR SDHE"/>
    <property type="match status" value="1"/>
</dbReference>
<comment type="similarity">
    <text evidence="2">Belongs to the SdhE FAD assembly factor family.</text>
</comment>
<dbReference type="GeneID" id="64349799"/>
<dbReference type="InterPro" id="IPR005631">
    <property type="entry name" value="SDH"/>
</dbReference>
<evidence type="ECO:0000256" key="3">
    <source>
        <dbReference type="ARBA" id="ARBA00019418"/>
    </source>
</evidence>
<dbReference type="Pfam" id="PF03937">
    <property type="entry name" value="Sdh5"/>
    <property type="match status" value="1"/>
</dbReference>
<evidence type="ECO:0000256" key="1">
    <source>
        <dbReference type="ARBA" id="ARBA00004496"/>
    </source>
</evidence>
<dbReference type="Proteomes" id="UP000829504">
    <property type="component" value="Chromosome"/>
</dbReference>
<evidence type="ECO:0000256" key="4">
    <source>
        <dbReference type="ARBA" id="ARBA00022490"/>
    </source>
</evidence>
<sequence length="82" mass="9808">MMVFDDIAKRKIRFQTRRGLLELDLIFGRFMEKEFEHLSDKELSEFSEILEFQDQELLALINGHSATDKEHLIPMLEKIRRA</sequence>
<evidence type="ECO:0000313" key="8">
    <source>
        <dbReference type="Proteomes" id="UP000031390"/>
    </source>
</evidence>
<evidence type="ECO:0000313" key="7">
    <source>
        <dbReference type="EMBL" id="UNV86483.1"/>
    </source>
</evidence>
<dbReference type="InterPro" id="IPR050531">
    <property type="entry name" value="SdhE_FAD_assembly_factor"/>
</dbReference>
<evidence type="ECO:0000256" key="5">
    <source>
        <dbReference type="ARBA" id="ARBA00023186"/>
    </source>
</evidence>
<dbReference type="AlphaFoldDB" id="A0A0C1H253"/>
<keyword evidence="4" id="KW-0963">Cytoplasm</keyword>
<keyword evidence="5" id="KW-0143">Chaperone</keyword>
<comment type="subcellular location">
    <subcellularLocation>
        <location evidence="1">Cytoplasm</location>
    </subcellularLocation>
</comment>
<dbReference type="EMBL" id="JUFZ01000016">
    <property type="protein sequence ID" value="KIC12515.1"/>
    <property type="molecule type" value="Genomic_DNA"/>
</dbReference>
<accession>A0A0C1H253</accession>
<dbReference type="SUPFAM" id="SSF109910">
    <property type="entry name" value="YgfY-like"/>
    <property type="match status" value="1"/>
</dbReference>
<dbReference type="PATRIC" id="fig|1056807.3.peg.417"/>
<evidence type="ECO:0000313" key="6">
    <source>
        <dbReference type="EMBL" id="KIC12515.1"/>
    </source>
</evidence>
<keyword evidence="9" id="KW-1185">Reference proteome</keyword>
<evidence type="ECO:0000313" key="9">
    <source>
        <dbReference type="Proteomes" id="UP000829504"/>
    </source>
</evidence>
<protein>
    <recommendedName>
        <fullName evidence="3">FAD assembly factor SdhE</fullName>
    </recommendedName>
</protein>
<dbReference type="InterPro" id="IPR036714">
    <property type="entry name" value="SDH_sf"/>
</dbReference>
<gene>
    <name evidence="6" type="ORF">MCC93_04340</name>
    <name evidence="7" type="ORF">MON37_07185</name>
</gene>
<reference evidence="6 8" key="1">
    <citation type="submission" date="2014-12" db="EMBL/GenBank/DDBJ databases">
        <title>Genome sequence of Morococcus cerebrosus.</title>
        <authorList>
            <person name="Shin S.-K."/>
            <person name="Yi H."/>
        </authorList>
    </citation>
    <scope>NUCLEOTIDE SEQUENCE [LARGE SCALE GENOMIC DNA]</scope>
    <source>
        <strain evidence="6 8">CIP 81.93</strain>
    </source>
</reference>
<organism evidence="6 8">
    <name type="scientific">Morococcus cerebrosus</name>
    <dbReference type="NCBI Taxonomy" id="1056807"/>
    <lineage>
        <taxon>Bacteria</taxon>
        <taxon>Pseudomonadati</taxon>
        <taxon>Pseudomonadota</taxon>
        <taxon>Betaproteobacteria</taxon>
        <taxon>Neisseriales</taxon>
        <taxon>Neisseriaceae</taxon>
        <taxon>Morococcus</taxon>
    </lineage>
</organism>